<keyword evidence="1" id="KW-1133">Transmembrane helix</keyword>
<evidence type="ECO:0000256" key="1">
    <source>
        <dbReference type="SAM" id="Phobius"/>
    </source>
</evidence>
<name>Q2HGR8_CHAGB</name>
<dbReference type="AlphaFoldDB" id="Q2HGR8"/>
<keyword evidence="1" id="KW-0472">Membrane</keyword>
<sequence>MAAVSATPWGAIIVAFSCTAFSDLNNAVLAAFSLIVREKRLFADFPGPVPPREALMKALGILIFAFLLLQLLRMRKTNSEAPRWNGFGKVLLFPCSTIHSRFFPKKHSFSYPYLLVGIPVGFEGNAGGMVSVKAKGKPGLFSITPWAGWFTVDAGDHLERGKSELGLRGKLDEYLQTQDVNPSTYPHAYLITAPRFLGYQFNPVCFWYLYDADKRLAAMIIEFNNTFSERRMYFLTADHSPAVKSKRSPHHNTHPPTFKEWPKDFHVSPFSSLKGSYTLTASDPLHHPPTSTLDTTTTTTTAPLTTTLTLLSSQSHPKLTATLTSTTAPLHPSAMTPTQKRRFLLSWWYVGLLTFPRILAQAAVLHFRHKLPVYTRPEPRRGTLSRPATRAERQLECVFRWYLARCVEVEGGERVGRLVVRYTAAGVWGGDGDACVFRSPEAVAAVEAGERVDELVLTVLTPAFYARFAARYTGSLNALVREACAGGTLWVSRPDLLARLIPAEENTAPLGLCEVLGLDGTGQPGKRLLRGTTSLSGRCRTCVVGRGIACRIWIHMSWSVRVSRSGIAIGTMCGG</sequence>
<proteinExistence type="predicted"/>
<organism evidence="2 3">
    <name type="scientific">Chaetomium globosum (strain ATCC 6205 / CBS 148.51 / DSM 1962 / NBRC 6347 / NRRL 1970)</name>
    <name type="common">Soil fungus</name>
    <dbReference type="NCBI Taxonomy" id="306901"/>
    <lineage>
        <taxon>Eukaryota</taxon>
        <taxon>Fungi</taxon>
        <taxon>Dikarya</taxon>
        <taxon>Ascomycota</taxon>
        <taxon>Pezizomycotina</taxon>
        <taxon>Sordariomycetes</taxon>
        <taxon>Sordariomycetidae</taxon>
        <taxon>Sordariales</taxon>
        <taxon>Chaetomiaceae</taxon>
        <taxon>Chaetomium</taxon>
    </lineage>
</organism>
<dbReference type="PANTHER" id="PTHR33973">
    <property type="entry name" value="OS07G0153300 PROTEIN"/>
    <property type="match status" value="1"/>
</dbReference>
<dbReference type="EMBL" id="CH408029">
    <property type="protein sequence ID" value="EAQ92351.1"/>
    <property type="molecule type" value="Genomic_DNA"/>
</dbReference>
<keyword evidence="1" id="KW-0812">Transmembrane</keyword>
<dbReference type="eggNOG" id="ENOG502RGVU">
    <property type="taxonomic scope" value="Eukaryota"/>
</dbReference>
<dbReference type="VEuPathDB" id="FungiDB:CHGG_00586"/>
<dbReference type="Proteomes" id="UP000001056">
    <property type="component" value="Unassembled WGS sequence"/>
</dbReference>
<gene>
    <name evidence="2" type="ORF">CHGG_00586</name>
</gene>
<dbReference type="GeneID" id="4387159"/>
<dbReference type="RefSeq" id="XP_001219807.1">
    <property type="nucleotide sequence ID" value="XM_001219806.1"/>
</dbReference>
<feature type="transmembrane region" description="Helical" evidence="1">
    <location>
        <begin position="347"/>
        <end position="367"/>
    </location>
</feature>
<dbReference type="OMA" id="NYWYDYF"/>
<feature type="transmembrane region" description="Helical" evidence="1">
    <location>
        <begin position="54"/>
        <end position="72"/>
    </location>
</feature>
<reference evidence="3" key="1">
    <citation type="journal article" date="2015" name="Genome Announc.">
        <title>Draft genome sequence of the cellulolytic fungus Chaetomium globosum.</title>
        <authorList>
            <person name="Cuomo C.A."/>
            <person name="Untereiner W.A."/>
            <person name="Ma L.-J."/>
            <person name="Grabherr M."/>
            <person name="Birren B.W."/>
        </authorList>
    </citation>
    <scope>NUCLEOTIDE SEQUENCE [LARGE SCALE GENOMIC DNA]</scope>
    <source>
        <strain evidence="3">ATCC 6205 / CBS 148.51 / DSM 1962 / NBRC 6347 / NRRL 1970</strain>
    </source>
</reference>
<dbReference type="InterPro" id="IPR010775">
    <property type="entry name" value="DUF1365"/>
</dbReference>
<evidence type="ECO:0000313" key="3">
    <source>
        <dbReference type="Proteomes" id="UP000001056"/>
    </source>
</evidence>
<protein>
    <submittedName>
        <fullName evidence="2">Uncharacterized protein</fullName>
    </submittedName>
</protein>
<dbReference type="InParanoid" id="Q2HGR8"/>
<keyword evidence="3" id="KW-1185">Reference proteome</keyword>
<evidence type="ECO:0000313" key="2">
    <source>
        <dbReference type="EMBL" id="EAQ92351.1"/>
    </source>
</evidence>
<dbReference type="Pfam" id="PF07103">
    <property type="entry name" value="DUF1365"/>
    <property type="match status" value="1"/>
</dbReference>
<dbReference type="PANTHER" id="PTHR33973:SF4">
    <property type="entry name" value="OS07G0153300 PROTEIN"/>
    <property type="match status" value="1"/>
</dbReference>
<dbReference type="HOGENOM" id="CLU_020424_1_0_1"/>
<accession>Q2HGR8</accession>
<dbReference type="OrthoDB" id="3340520at2759"/>